<feature type="compositionally biased region" description="Pro residues" evidence="1">
    <location>
        <begin position="35"/>
        <end position="48"/>
    </location>
</feature>
<feature type="compositionally biased region" description="Basic and acidic residues" evidence="1">
    <location>
        <begin position="1"/>
        <end position="11"/>
    </location>
</feature>
<name>A0ABY7AZ86_9PSEU</name>
<evidence type="ECO:0000256" key="1">
    <source>
        <dbReference type="SAM" id="MobiDB-lite"/>
    </source>
</evidence>
<reference evidence="2" key="1">
    <citation type="submission" date="2022-11" db="EMBL/GenBank/DDBJ databases">
        <authorList>
            <person name="Mo P."/>
        </authorList>
    </citation>
    <scope>NUCLEOTIDE SEQUENCE</scope>
    <source>
        <strain evidence="2">HUAS 11-8</strain>
    </source>
</reference>
<accession>A0ABY7AZ86</accession>
<gene>
    <name evidence="2" type="ORF">ORV05_31335</name>
</gene>
<dbReference type="Proteomes" id="UP001163203">
    <property type="component" value="Chromosome"/>
</dbReference>
<proteinExistence type="predicted"/>
<organism evidence="2 3">
    <name type="scientific">Amycolatopsis cynarae</name>
    <dbReference type="NCBI Taxonomy" id="2995223"/>
    <lineage>
        <taxon>Bacteria</taxon>
        <taxon>Bacillati</taxon>
        <taxon>Actinomycetota</taxon>
        <taxon>Actinomycetes</taxon>
        <taxon>Pseudonocardiales</taxon>
        <taxon>Pseudonocardiaceae</taxon>
        <taxon>Amycolatopsis</taxon>
    </lineage>
</organism>
<dbReference type="EMBL" id="CP113836">
    <property type="protein sequence ID" value="WAL65344.1"/>
    <property type="molecule type" value="Genomic_DNA"/>
</dbReference>
<keyword evidence="3" id="KW-1185">Reference proteome</keyword>
<sequence>MTMSETERPVPDEESQPNATPPDPLGPPRGNWEPFEPPPVENGRPTPPVVNAGNDGEVPPMPPVVELAGDGGGGPPEPAAQPGGVWVKDRVITHLWSSSGSPGVWAFVAGLGWKRLESSETGRSPLTTLALLAKANGLPVSYHEDGAGQIDQLLL</sequence>
<dbReference type="RefSeq" id="WP_268755505.1">
    <property type="nucleotide sequence ID" value="NZ_CP113836.1"/>
</dbReference>
<evidence type="ECO:0000313" key="3">
    <source>
        <dbReference type="Proteomes" id="UP001163203"/>
    </source>
</evidence>
<evidence type="ECO:0000313" key="2">
    <source>
        <dbReference type="EMBL" id="WAL65344.1"/>
    </source>
</evidence>
<feature type="region of interest" description="Disordered" evidence="1">
    <location>
        <begin position="1"/>
        <end position="83"/>
    </location>
</feature>
<protein>
    <submittedName>
        <fullName evidence="2">Uncharacterized protein</fullName>
    </submittedName>
</protein>